<keyword evidence="3 15" id="KW-0813">Transport</keyword>
<dbReference type="Proteomes" id="UP000036756">
    <property type="component" value="Unassembled WGS sequence"/>
</dbReference>
<name>A0A0J8DBY1_CLOCY</name>
<dbReference type="Pfam" id="PF02810">
    <property type="entry name" value="SEC-C"/>
    <property type="match status" value="1"/>
</dbReference>
<dbReference type="GO" id="GO:0043952">
    <property type="term" value="P:protein transport by the Sec complex"/>
    <property type="evidence" value="ECO:0007669"/>
    <property type="project" value="TreeGrafter"/>
</dbReference>
<dbReference type="InterPro" id="IPR036266">
    <property type="entry name" value="SecA_Wing/Scaffold_sf"/>
</dbReference>
<evidence type="ECO:0000256" key="3">
    <source>
        <dbReference type="ARBA" id="ARBA00022448"/>
    </source>
</evidence>
<feature type="domain" description="SecA family profile" evidence="20">
    <location>
        <begin position="1"/>
        <end position="570"/>
    </location>
</feature>
<dbReference type="GO" id="GO:0008564">
    <property type="term" value="F:protein-exporting ATPase activity"/>
    <property type="evidence" value="ECO:0007669"/>
    <property type="project" value="UniProtKB-EC"/>
</dbReference>
<evidence type="ECO:0000256" key="9">
    <source>
        <dbReference type="ARBA" id="ARBA00022840"/>
    </source>
</evidence>
<dbReference type="InterPro" id="IPR011130">
    <property type="entry name" value="SecA_preprotein_X-link_dom"/>
</dbReference>
<evidence type="ECO:0000313" key="22">
    <source>
        <dbReference type="Proteomes" id="UP000036756"/>
    </source>
</evidence>
<evidence type="ECO:0000256" key="14">
    <source>
        <dbReference type="ARBA" id="ARBA00034006"/>
    </source>
</evidence>
<comment type="cofactor">
    <cofactor evidence="1">
        <name>Zn(2+)</name>
        <dbReference type="ChEBI" id="CHEBI:29105"/>
    </cofactor>
</comment>
<dbReference type="PATRIC" id="fig|1121307.3.peg.2570"/>
<evidence type="ECO:0000256" key="11">
    <source>
        <dbReference type="ARBA" id="ARBA00022967"/>
    </source>
</evidence>
<feature type="binding site" evidence="15">
    <location>
        <begin position="103"/>
        <end position="107"/>
    </location>
    <ligand>
        <name>ATP</name>
        <dbReference type="ChEBI" id="CHEBI:30616"/>
    </ligand>
</feature>
<evidence type="ECO:0000256" key="6">
    <source>
        <dbReference type="ARBA" id="ARBA00022723"/>
    </source>
</evidence>
<dbReference type="GO" id="GO:0005829">
    <property type="term" value="C:cytosol"/>
    <property type="evidence" value="ECO:0007669"/>
    <property type="project" value="TreeGrafter"/>
</dbReference>
<keyword evidence="8" id="KW-0862">Zinc</keyword>
<evidence type="ECO:0000256" key="10">
    <source>
        <dbReference type="ARBA" id="ARBA00022927"/>
    </source>
</evidence>
<dbReference type="InterPro" id="IPR036670">
    <property type="entry name" value="SecA_X-link_sf"/>
</dbReference>
<proteinExistence type="inferred from homology"/>
<keyword evidence="9 15" id="KW-0067">ATP-binding</keyword>
<dbReference type="GO" id="GO:0017038">
    <property type="term" value="P:protein import"/>
    <property type="evidence" value="ECO:0007669"/>
    <property type="project" value="InterPro"/>
</dbReference>
<keyword evidence="12 15" id="KW-0811">Translocation</keyword>
<dbReference type="EC" id="7.4.2.8" evidence="15"/>
<dbReference type="GO" id="GO:0005886">
    <property type="term" value="C:plasma membrane"/>
    <property type="evidence" value="ECO:0007669"/>
    <property type="project" value="UniProtKB-SubCell"/>
</dbReference>
<dbReference type="Pfam" id="PF01043">
    <property type="entry name" value="SecA_PP_bind"/>
    <property type="match status" value="1"/>
</dbReference>
<dbReference type="FunFam" id="3.90.1440.10:FF:000001">
    <property type="entry name" value="Preprotein translocase subunit SecA"/>
    <property type="match status" value="1"/>
</dbReference>
<dbReference type="InterPro" id="IPR011115">
    <property type="entry name" value="SecA_DEAD"/>
</dbReference>
<comment type="catalytic activity">
    <reaction evidence="14 15">
        <text>ATP + H2O + cellular proteinSide 1 = ADP + phosphate + cellular proteinSide 2.</text>
        <dbReference type="EC" id="7.4.2.8"/>
    </reaction>
</comment>
<dbReference type="InterPro" id="IPR044722">
    <property type="entry name" value="SecA_SF2_C"/>
</dbReference>
<keyword evidence="10 15" id="KW-0653">Protein transport</keyword>
<dbReference type="GO" id="GO:0031522">
    <property type="term" value="C:cell envelope Sec protein transport complex"/>
    <property type="evidence" value="ECO:0007669"/>
    <property type="project" value="TreeGrafter"/>
</dbReference>
<feature type="binding site" evidence="15">
    <location>
        <position position="492"/>
    </location>
    <ligand>
        <name>ATP</name>
        <dbReference type="ChEBI" id="CHEBI:30616"/>
    </ligand>
</feature>
<dbReference type="NCBIfam" id="TIGR00963">
    <property type="entry name" value="secA"/>
    <property type="match status" value="1"/>
</dbReference>
<dbReference type="NCBIfam" id="NF009538">
    <property type="entry name" value="PRK12904.1"/>
    <property type="match status" value="1"/>
</dbReference>
<dbReference type="GO" id="GO:0065002">
    <property type="term" value="P:intracellular protein transmembrane transport"/>
    <property type="evidence" value="ECO:0007669"/>
    <property type="project" value="UniProtKB-UniRule"/>
</dbReference>
<dbReference type="PROSITE" id="PS51192">
    <property type="entry name" value="HELICASE_ATP_BIND_1"/>
    <property type="match status" value="1"/>
</dbReference>
<dbReference type="InterPro" id="IPR027417">
    <property type="entry name" value="P-loop_NTPase"/>
</dbReference>
<evidence type="ECO:0000256" key="15">
    <source>
        <dbReference type="HAMAP-Rule" id="MF_01382"/>
    </source>
</evidence>
<dbReference type="FunFam" id="3.40.50.300:FF:000429">
    <property type="entry name" value="Preprotein translocase subunit SecA"/>
    <property type="match status" value="1"/>
</dbReference>
<comment type="subcellular location">
    <subcellularLocation>
        <location evidence="15">Cell membrane</location>
        <topology evidence="15">Peripheral membrane protein</topology>
        <orientation evidence="15">Cytoplasmic side</orientation>
    </subcellularLocation>
    <subcellularLocation>
        <location evidence="15">Cytoplasm</location>
    </subcellularLocation>
    <text evidence="15">Distribution is 50-50.</text>
</comment>
<dbReference type="Gene3D" id="3.90.1440.10">
    <property type="entry name" value="SecA, preprotein cross-linking domain"/>
    <property type="match status" value="1"/>
</dbReference>
<dbReference type="InterPro" id="IPR000185">
    <property type="entry name" value="SecA"/>
</dbReference>
<dbReference type="SMART" id="SM00958">
    <property type="entry name" value="SecA_PP_bind"/>
    <property type="match status" value="1"/>
</dbReference>
<evidence type="ECO:0000256" key="16">
    <source>
        <dbReference type="RuleBase" id="RU003874"/>
    </source>
</evidence>
<dbReference type="SMART" id="SM00957">
    <property type="entry name" value="SecA_DEAD"/>
    <property type="match status" value="1"/>
</dbReference>
<dbReference type="Gene3D" id="3.40.50.300">
    <property type="entry name" value="P-loop containing nucleotide triphosphate hydrolases"/>
    <property type="match status" value="3"/>
</dbReference>
<dbReference type="NCBIfam" id="NF006630">
    <property type="entry name" value="PRK09200.1"/>
    <property type="match status" value="1"/>
</dbReference>
<reference evidence="21 22" key="1">
    <citation type="submission" date="2015-06" db="EMBL/GenBank/DDBJ databases">
        <title>Draft genome sequence of the purine-degrading Clostridium cylindrosporum HC-1 (DSM 605).</title>
        <authorList>
            <person name="Poehlein A."/>
            <person name="Schiel-Bengelsdorf B."/>
            <person name="Bengelsdorf F."/>
            <person name="Daniel R."/>
            <person name="Duerre P."/>
        </authorList>
    </citation>
    <scope>NUCLEOTIDE SEQUENCE [LARGE SCALE GENOMIC DNA]</scope>
    <source>
        <strain evidence="21 22">DSM 605</strain>
    </source>
</reference>
<dbReference type="InterPro" id="IPR001650">
    <property type="entry name" value="Helicase_C-like"/>
</dbReference>
<dbReference type="Pfam" id="PF07517">
    <property type="entry name" value="SecA_DEAD"/>
    <property type="match status" value="1"/>
</dbReference>
<keyword evidence="4 15" id="KW-1003">Cell membrane</keyword>
<accession>A0A0J8DBY1</accession>
<dbReference type="SUPFAM" id="SSF81767">
    <property type="entry name" value="Pre-protein crosslinking domain of SecA"/>
    <property type="match status" value="1"/>
</dbReference>
<dbReference type="PRINTS" id="PR00906">
    <property type="entry name" value="SECA"/>
</dbReference>
<evidence type="ECO:0000256" key="13">
    <source>
        <dbReference type="ARBA" id="ARBA00023136"/>
    </source>
</evidence>
<feature type="region of interest" description="Disordered" evidence="17">
    <location>
        <begin position="789"/>
        <end position="824"/>
    </location>
</feature>
<comment type="caution">
    <text evidence="21">The sequence shown here is derived from an EMBL/GenBank/DDBJ whole genome shotgun (WGS) entry which is preliminary data.</text>
</comment>
<dbReference type="Pfam" id="PF21090">
    <property type="entry name" value="P-loop_SecA"/>
    <property type="match status" value="1"/>
</dbReference>
<dbReference type="CDD" id="cd18803">
    <property type="entry name" value="SF2_C_secA"/>
    <property type="match status" value="1"/>
</dbReference>
<dbReference type="CDD" id="cd17928">
    <property type="entry name" value="DEXDc_SecA"/>
    <property type="match status" value="1"/>
</dbReference>
<dbReference type="PANTHER" id="PTHR30612">
    <property type="entry name" value="SECA INNER MEMBRANE COMPONENT OF SEC PROTEIN SECRETION SYSTEM"/>
    <property type="match status" value="1"/>
</dbReference>
<feature type="binding site" evidence="15">
    <location>
        <position position="85"/>
    </location>
    <ligand>
        <name>ATP</name>
        <dbReference type="ChEBI" id="CHEBI:30616"/>
    </ligand>
</feature>
<evidence type="ECO:0000256" key="2">
    <source>
        <dbReference type="ARBA" id="ARBA00007650"/>
    </source>
</evidence>
<evidence type="ECO:0000259" key="18">
    <source>
        <dbReference type="PROSITE" id="PS51192"/>
    </source>
</evidence>
<evidence type="ECO:0000256" key="8">
    <source>
        <dbReference type="ARBA" id="ARBA00022833"/>
    </source>
</evidence>
<dbReference type="GO" id="GO:0005524">
    <property type="term" value="F:ATP binding"/>
    <property type="evidence" value="ECO:0007669"/>
    <property type="project" value="UniProtKB-UniRule"/>
</dbReference>
<dbReference type="GO" id="GO:0046872">
    <property type="term" value="F:metal ion binding"/>
    <property type="evidence" value="ECO:0007669"/>
    <property type="project" value="UniProtKB-KW"/>
</dbReference>
<keyword evidence="6" id="KW-0479">Metal-binding</keyword>
<comment type="similarity">
    <text evidence="2 15 16">Belongs to the SecA family.</text>
</comment>
<dbReference type="InterPro" id="IPR014001">
    <property type="entry name" value="Helicase_ATP-bd"/>
</dbReference>
<evidence type="ECO:0000256" key="17">
    <source>
        <dbReference type="SAM" id="MobiDB-lite"/>
    </source>
</evidence>
<evidence type="ECO:0000259" key="19">
    <source>
        <dbReference type="PROSITE" id="PS51194"/>
    </source>
</evidence>
<dbReference type="Pfam" id="PF07516">
    <property type="entry name" value="SecA_SW"/>
    <property type="match status" value="1"/>
</dbReference>
<feature type="domain" description="Helicase ATP-binding" evidence="18">
    <location>
        <begin position="87"/>
        <end position="225"/>
    </location>
</feature>
<sequence length="834" mass="95248">MNLFRKLFGSYSDKEVKRLQPIVDKIESYDEAMSKLSDDELKAKTSEFKERLNKGETLDDILPEAFAVVREAAFRVLKMKHYRVQLIGGIVLHQGRIAEMRTGEGKTLVATTAAYLNALSGKGVHVVTVNDYLAKRDGEEMGRVYEFLGLSVGIIVHGLDQAERRAAYESDITYGTNNEYGFDYLRDNMVIYKEERVQRPLNFAIVDEVDSILIDEARTPLIISGEGEKSTHLYSVADNFVKILKKEDDFTVDEKQHAVLLTDSGVEKAEKYFSLENYADTDNMEIQHHVIQALKAHNLMQRDIDYVIRDGEIVIVDEFTGRLMDGRRYSDGLHQAIEAKEGVKIERESKTLATITFQNYFRIYNKISGMTGTAQTEETEFREIYGLDVVVIPTNKPVQRIDYSDVVYKTERAKFNAIVNDIVELHKTGQPMLVGTISIEKSELLSSMLKRKGIPHQVLNAKHHEKEAEIVSHAGEKGMVTIATNMAGRGTDIKLTDGVDELGGLMIVGTERHESRRIDNQLRGRSGRQGDNGGSRFYISLEDDLMRLFGSERIKDITERLGLGDDDPIESKMVSNAIEQAQRRVEGNNFEVRKNVLQYDNVMNKQREIIYGQRSQVLEGENLREHIISMVDDIIITAVDAHLSQTVNEDQWDREGLIRYLSDVVGVDSLMDITDAEKLSRDELLDALKEKMHSIYDMKEEEIGEDIREIERVILLRVVDTKWMDHIDAMDKLKQGIGLRAYRQKDPAVEYRFEGMNMFEEMIFNIKEDTIRYLYRVQAEKKIERERVAEPVAASHGDDSLKKEPRKVKDKTGRNDLCKCGSGKKFKNCCGKFQ</sequence>
<evidence type="ECO:0000256" key="7">
    <source>
        <dbReference type="ARBA" id="ARBA00022741"/>
    </source>
</evidence>
<dbReference type="PROSITE" id="PS51194">
    <property type="entry name" value="HELICASE_CTER"/>
    <property type="match status" value="1"/>
</dbReference>
<keyword evidence="22" id="KW-1185">Reference proteome</keyword>
<comment type="function">
    <text evidence="15">Part of the Sec protein translocase complex. Interacts with the SecYEG preprotein conducting channel. Has a central role in coupling the hydrolysis of ATP to the transfer of proteins into and across the cell membrane, serving as an ATP-driven molecular motor driving the stepwise translocation of polypeptide chains across the membrane.</text>
</comment>
<dbReference type="AlphaFoldDB" id="A0A0J8DBY1"/>
<dbReference type="RefSeq" id="WP_048569190.1">
    <property type="nucleotide sequence ID" value="NZ_LFVU01000001.1"/>
</dbReference>
<evidence type="ECO:0000259" key="20">
    <source>
        <dbReference type="PROSITE" id="PS51196"/>
    </source>
</evidence>
<evidence type="ECO:0000256" key="4">
    <source>
        <dbReference type="ARBA" id="ARBA00022475"/>
    </source>
</evidence>
<dbReference type="PROSITE" id="PS51196">
    <property type="entry name" value="SECA_MOTOR_DEAD"/>
    <property type="match status" value="1"/>
</dbReference>
<evidence type="ECO:0000256" key="1">
    <source>
        <dbReference type="ARBA" id="ARBA00001947"/>
    </source>
</evidence>
<dbReference type="SUPFAM" id="SSF52540">
    <property type="entry name" value="P-loop containing nucleoside triphosphate hydrolases"/>
    <property type="match status" value="2"/>
</dbReference>
<keyword evidence="13 15" id="KW-0472">Membrane</keyword>
<dbReference type="InterPro" id="IPR004027">
    <property type="entry name" value="SEC_C_motif"/>
</dbReference>
<dbReference type="OrthoDB" id="9805579at2"/>
<keyword evidence="7 15" id="KW-0547">Nucleotide-binding</keyword>
<keyword evidence="11 15" id="KW-1278">Translocase</keyword>
<organism evidence="21 22">
    <name type="scientific">Clostridium cylindrosporum DSM 605</name>
    <dbReference type="NCBI Taxonomy" id="1121307"/>
    <lineage>
        <taxon>Bacteria</taxon>
        <taxon>Bacillati</taxon>
        <taxon>Bacillota</taxon>
        <taxon>Clostridia</taxon>
        <taxon>Eubacteriales</taxon>
        <taxon>Clostridiaceae</taxon>
        <taxon>Clostridium</taxon>
    </lineage>
</organism>
<dbReference type="FunFam" id="3.40.50.300:FF:000334">
    <property type="entry name" value="Protein translocase subunit SecA"/>
    <property type="match status" value="1"/>
</dbReference>
<dbReference type="FunFam" id="1.10.3060.10:FF:000002">
    <property type="entry name" value="Preprotein translocase subunit SecA"/>
    <property type="match status" value="1"/>
</dbReference>
<evidence type="ECO:0000256" key="12">
    <source>
        <dbReference type="ARBA" id="ARBA00023010"/>
    </source>
</evidence>
<protein>
    <recommendedName>
        <fullName evidence="15 16">Protein translocase subunit SecA</fullName>
        <ecNumber evidence="15">7.4.2.8</ecNumber>
    </recommendedName>
</protein>
<dbReference type="InterPro" id="IPR020937">
    <property type="entry name" value="SecA_CS"/>
</dbReference>
<dbReference type="Gene3D" id="1.10.3060.10">
    <property type="entry name" value="Helical scaffold and wing domains of SecA"/>
    <property type="match status" value="1"/>
</dbReference>
<dbReference type="STRING" id="1121307.CLCY_8c01140"/>
<dbReference type="HAMAP" id="MF_01382">
    <property type="entry name" value="SecA"/>
    <property type="match status" value="1"/>
</dbReference>
<comment type="subunit">
    <text evidence="15">Monomer and homodimer. Part of the essential Sec protein translocation apparatus which comprises SecA, SecYEG and auxiliary proteins SecDF. Other proteins may also be involved.</text>
</comment>
<dbReference type="SUPFAM" id="SSF81886">
    <property type="entry name" value="Helical scaffold and wing domains of SecA"/>
    <property type="match status" value="1"/>
</dbReference>
<feature type="domain" description="Helicase C-terminal" evidence="19">
    <location>
        <begin position="417"/>
        <end position="577"/>
    </location>
</feature>
<keyword evidence="5 15" id="KW-0963">Cytoplasm</keyword>
<dbReference type="InterPro" id="IPR014018">
    <property type="entry name" value="SecA_motor_DEAD"/>
</dbReference>
<dbReference type="GO" id="GO:0006605">
    <property type="term" value="P:protein targeting"/>
    <property type="evidence" value="ECO:0007669"/>
    <property type="project" value="UniProtKB-UniRule"/>
</dbReference>
<dbReference type="PROSITE" id="PS01312">
    <property type="entry name" value="SECA"/>
    <property type="match status" value="1"/>
</dbReference>
<evidence type="ECO:0000256" key="5">
    <source>
        <dbReference type="ARBA" id="ARBA00022490"/>
    </source>
</evidence>
<gene>
    <name evidence="15 21" type="primary">secA</name>
    <name evidence="21" type="ORF">CLCY_8c01140</name>
</gene>
<dbReference type="InterPro" id="IPR011116">
    <property type="entry name" value="SecA_Wing/Scaffold"/>
</dbReference>
<evidence type="ECO:0000313" key="21">
    <source>
        <dbReference type="EMBL" id="KMT23377.1"/>
    </source>
</evidence>
<dbReference type="PANTHER" id="PTHR30612:SF0">
    <property type="entry name" value="CHLOROPLAST PROTEIN-TRANSPORTING ATPASE"/>
    <property type="match status" value="1"/>
</dbReference>
<dbReference type="EMBL" id="LFVU01000001">
    <property type="protein sequence ID" value="KMT23377.1"/>
    <property type="molecule type" value="Genomic_DNA"/>
</dbReference>